<evidence type="ECO:0000313" key="15">
    <source>
        <dbReference type="Proteomes" id="UP001595710"/>
    </source>
</evidence>
<feature type="binding site" evidence="12">
    <location>
        <position position="91"/>
    </location>
    <ligand>
        <name>CTP</name>
        <dbReference type="ChEBI" id="CHEBI:37563"/>
    </ligand>
</feature>
<dbReference type="Pfam" id="PF01743">
    <property type="entry name" value="PolyA_pol"/>
    <property type="match status" value="1"/>
</dbReference>
<evidence type="ECO:0000256" key="11">
    <source>
        <dbReference type="ARBA" id="ARBA00022884"/>
    </source>
</evidence>
<dbReference type="PROSITE" id="PS51831">
    <property type="entry name" value="HD"/>
    <property type="match status" value="1"/>
</dbReference>
<proteinExistence type="inferred from homology"/>
<gene>
    <name evidence="12" type="primary">cca</name>
    <name evidence="14" type="ORF">ACFOND_00520</name>
</gene>
<comment type="catalytic activity">
    <reaction evidence="12">
        <text>a tRNA precursor + 2 CTP + ATP = a tRNA with a 3' CCA end + 3 diphosphate</text>
        <dbReference type="Rhea" id="RHEA:14433"/>
        <dbReference type="Rhea" id="RHEA-COMP:10465"/>
        <dbReference type="Rhea" id="RHEA-COMP:10468"/>
        <dbReference type="ChEBI" id="CHEBI:30616"/>
        <dbReference type="ChEBI" id="CHEBI:33019"/>
        <dbReference type="ChEBI" id="CHEBI:37563"/>
        <dbReference type="ChEBI" id="CHEBI:74896"/>
        <dbReference type="ChEBI" id="CHEBI:83071"/>
        <dbReference type="EC" id="2.7.7.72"/>
    </reaction>
</comment>
<evidence type="ECO:0000259" key="13">
    <source>
        <dbReference type="PROSITE" id="PS51831"/>
    </source>
</evidence>
<dbReference type="InterPro" id="IPR043519">
    <property type="entry name" value="NT_sf"/>
</dbReference>
<dbReference type="InterPro" id="IPR032828">
    <property type="entry name" value="PolyA_RNA-bd"/>
</dbReference>
<dbReference type="Proteomes" id="UP001595710">
    <property type="component" value="Unassembled WGS sequence"/>
</dbReference>
<reference evidence="15" key="1">
    <citation type="journal article" date="2019" name="Int. J. Syst. Evol. Microbiol.">
        <title>The Global Catalogue of Microorganisms (GCM) 10K type strain sequencing project: providing services to taxonomists for standard genome sequencing and annotation.</title>
        <authorList>
            <consortium name="The Broad Institute Genomics Platform"/>
            <consortium name="The Broad Institute Genome Sequencing Center for Infectious Disease"/>
            <person name="Wu L."/>
            <person name="Ma J."/>
        </authorList>
    </citation>
    <scope>NUCLEOTIDE SEQUENCE [LARGE SCALE GENOMIC DNA]</scope>
    <source>
        <strain evidence="15">CECT 8288</strain>
    </source>
</reference>
<comment type="caution">
    <text evidence="14">The sequence shown here is derived from an EMBL/GenBank/DDBJ whole genome shotgun (WGS) entry which is preliminary data.</text>
</comment>
<comment type="subunit">
    <text evidence="12">Monomer. Can also form homodimers and oligomers.</text>
</comment>
<dbReference type="InterPro" id="IPR050124">
    <property type="entry name" value="tRNA_CCA-adding_enzyme"/>
</dbReference>
<keyword evidence="2 12" id="KW-0808">Transferase</keyword>
<feature type="binding site" evidence="12">
    <location>
        <position position="8"/>
    </location>
    <ligand>
        <name>ATP</name>
        <dbReference type="ChEBI" id="CHEBI:30616"/>
    </ligand>
</feature>
<dbReference type="PANTHER" id="PTHR47545">
    <property type="entry name" value="MULTIFUNCTIONAL CCA PROTEIN"/>
    <property type="match status" value="1"/>
</dbReference>
<evidence type="ECO:0000256" key="2">
    <source>
        <dbReference type="ARBA" id="ARBA00022679"/>
    </source>
</evidence>
<comment type="catalytic activity">
    <reaction evidence="12">
        <text>a tRNA with a 3' CCA end + 2 CTP + ATP = a tRNA with a 3' CCACCA end + 3 diphosphate</text>
        <dbReference type="Rhea" id="RHEA:76235"/>
        <dbReference type="Rhea" id="RHEA-COMP:10468"/>
        <dbReference type="Rhea" id="RHEA-COMP:18655"/>
        <dbReference type="ChEBI" id="CHEBI:30616"/>
        <dbReference type="ChEBI" id="CHEBI:33019"/>
        <dbReference type="ChEBI" id="CHEBI:37563"/>
        <dbReference type="ChEBI" id="CHEBI:83071"/>
        <dbReference type="ChEBI" id="CHEBI:195187"/>
    </reaction>
</comment>
<feature type="binding site" evidence="12">
    <location>
        <position position="8"/>
    </location>
    <ligand>
        <name>CTP</name>
        <dbReference type="ChEBI" id="CHEBI:37563"/>
    </ligand>
</feature>
<keyword evidence="9 12" id="KW-0067">ATP-binding</keyword>
<accession>A0ABV7WQ67</accession>
<comment type="miscellaneous">
    <text evidence="12">A single active site specifically recognizes both ATP and CTP and is responsible for their addition.</text>
</comment>
<feature type="binding site" evidence="12">
    <location>
        <position position="11"/>
    </location>
    <ligand>
        <name>ATP</name>
        <dbReference type="ChEBI" id="CHEBI:30616"/>
    </ligand>
</feature>
<name>A0ABV7WQ67_9GAMM</name>
<sequence>MKTYLVGGAVRDELLGIPFKDKDYVVVGASPEDLLSQGFTQVGDDFPVFLHPKTKDEYALARTERKSGHGYTGFSVTFDADVTLEEDLLRRDLTINAIAKTDDGQFVDPYGGLADIQNKTLRHVSPAFCEDPLRVLRVARFAARLYNHGFQVADETMLLMENMVSSGELEHLVAERVWQELSRALQAEVPSEFFNVLKRCGALKVIFPELDRLFGIPQTMRWHPEVDTGIHTLKALDICRSMTQQLEPLFATLCHDLGKGLTQDAVLPSHHGHEGSGANLIKKLAKHYKWPTKATVLAERVARYHTHSHNIKNLKPTTIVKLIKSLGGFSQPELIDQFSMVCEADFRGRSGFEQHTYTQKEILKQCFQVASEVTAQRFVDKGLKGKAIGEALDLERASRVKAYLNTV</sequence>
<dbReference type="EC" id="3.1.4.-" evidence="12"/>
<feature type="binding site" evidence="12">
    <location>
        <position position="21"/>
    </location>
    <ligand>
        <name>Mg(2+)</name>
        <dbReference type="ChEBI" id="CHEBI:18420"/>
    </ligand>
</feature>
<keyword evidence="5 12" id="KW-0479">Metal-binding</keyword>
<dbReference type="GO" id="GO:0004810">
    <property type="term" value="F:CCA tRNA nucleotidyltransferase activity"/>
    <property type="evidence" value="ECO:0007669"/>
    <property type="project" value="UniProtKB-EC"/>
</dbReference>
<keyword evidence="11 12" id="KW-0694">RNA-binding</keyword>
<evidence type="ECO:0000256" key="4">
    <source>
        <dbReference type="ARBA" id="ARBA00022695"/>
    </source>
</evidence>
<dbReference type="RefSeq" id="WP_377361880.1">
    <property type="nucleotide sequence ID" value="NZ_JBHRYN010000003.1"/>
</dbReference>
<keyword evidence="7 12" id="KW-0692">RNA repair</keyword>
<feature type="binding site" evidence="12">
    <location>
        <position position="23"/>
    </location>
    <ligand>
        <name>Mg(2+)</name>
        <dbReference type="ChEBI" id="CHEBI:18420"/>
    </ligand>
</feature>
<comment type="domain">
    <text evidence="12">Comprises two domains: an N-terminal domain containing the nucleotidyltransferase activity and a C-terminal HD domain associated with both phosphodiesterase and phosphatase activities.</text>
</comment>
<evidence type="ECO:0000256" key="8">
    <source>
        <dbReference type="ARBA" id="ARBA00022801"/>
    </source>
</evidence>
<dbReference type="EC" id="3.1.3.-" evidence="12"/>
<comment type="function">
    <text evidence="12">Catalyzes the addition and repair of the essential 3'-terminal CCA sequence in tRNAs without using a nucleic acid template. Adds these three nucleotides in the order of C, C, and A to the tRNA nucleotide-73, using CTP and ATP as substrates and producing inorganic pyrophosphate. tRNA 3'-terminal CCA addition is required both for tRNA processing and repair. Also involved in tRNA surveillance by mediating tandem CCA addition to generate a CCACCA at the 3' terminus of unstable tRNAs. While stable tRNAs receive only 3'-terminal CCA, unstable tRNAs are marked with CCACCA and rapidly degraded.</text>
</comment>
<evidence type="ECO:0000313" key="14">
    <source>
        <dbReference type="EMBL" id="MFC3700105.1"/>
    </source>
</evidence>
<evidence type="ECO:0000256" key="10">
    <source>
        <dbReference type="ARBA" id="ARBA00022842"/>
    </source>
</evidence>
<keyword evidence="4 12" id="KW-0548">Nucleotidyltransferase</keyword>
<comment type="similarity">
    <text evidence="12">Belongs to the tRNA nucleotidyltransferase/poly(A) polymerase family. Bacterial CCA-adding enzyme type 1 subfamily.</text>
</comment>
<dbReference type="NCBIfam" id="NF008137">
    <property type="entry name" value="PRK10885.1"/>
    <property type="match status" value="1"/>
</dbReference>
<feature type="binding site" evidence="12">
    <location>
        <position position="140"/>
    </location>
    <ligand>
        <name>CTP</name>
        <dbReference type="ChEBI" id="CHEBI:37563"/>
    </ligand>
</feature>
<dbReference type="SUPFAM" id="SSF81301">
    <property type="entry name" value="Nucleotidyltransferase"/>
    <property type="match status" value="1"/>
</dbReference>
<protein>
    <recommendedName>
        <fullName evidence="12">Multifunctional CCA protein</fullName>
    </recommendedName>
    <domain>
        <recommendedName>
            <fullName evidence="12">CCA-adding enzyme</fullName>
            <ecNumber evidence="12">2.7.7.72</ecNumber>
        </recommendedName>
        <alternativeName>
            <fullName evidence="12">CCA tRNA nucleotidyltransferase</fullName>
        </alternativeName>
        <alternativeName>
            <fullName evidence="12">tRNA CCA-pyrophosphorylase</fullName>
        </alternativeName>
        <alternativeName>
            <fullName evidence="12">tRNA adenylyl-/cytidylyl-transferase</fullName>
        </alternativeName>
        <alternativeName>
            <fullName evidence="12">tRNA nucleotidyltransferase</fullName>
        </alternativeName>
        <alternativeName>
            <fullName evidence="12">tRNA-NT</fullName>
        </alternativeName>
    </domain>
    <domain>
        <recommendedName>
            <fullName evidence="12">2'-nucleotidase</fullName>
            <ecNumber evidence="12">3.1.3.-</ecNumber>
        </recommendedName>
    </domain>
    <domain>
        <recommendedName>
            <fullName evidence="12">2',3'-cyclic phosphodiesterase</fullName>
            <ecNumber evidence="12">3.1.4.-</ecNumber>
        </recommendedName>
    </domain>
    <domain>
        <recommendedName>
            <fullName evidence="12">Phosphatase</fullName>
        </recommendedName>
    </domain>
</protein>
<evidence type="ECO:0000256" key="3">
    <source>
        <dbReference type="ARBA" id="ARBA00022694"/>
    </source>
</evidence>
<dbReference type="Pfam" id="PF12627">
    <property type="entry name" value="PolyA_pol_RNAbd"/>
    <property type="match status" value="1"/>
</dbReference>
<dbReference type="Gene3D" id="3.30.460.10">
    <property type="entry name" value="Beta Polymerase, domain 2"/>
    <property type="match status" value="1"/>
</dbReference>
<keyword evidence="6 12" id="KW-0547">Nucleotide-binding</keyword>
<keyword evidence="3 12" id="KW-0819">tRNA processing</keyword>
<dbReference type="InterPro" id="IPR002646">
    <property type="entry name" value="PolA_pol_head_dom"/>
</dbReference>
<dbReference type="GO" id="GO:0016787">
    <property type="term" value="F:hydrolase activity"/>
    <property type="evidence" value="ECO:0007669"/>
    <property type="project" value="UniProtKB-KW"/>
</dbReference>
<evidence type="ECO:0000256" key="1">
    <source>
        <dbReference type="ARBA" id="ARBA00022596"/>
    </source>
</evidence>
<dbReference type="CDD" id="cd00077">
    <property type="entry name" value="HDc"/>
    <property type="match status" value="1"/>
</dbReference>
<dbReference type="Pfam" id="PF01966">
    <property type="entry name" value="HD"/>
    <property type="match status" value="1"/>
</dbReference>
<dbReference type="InterPro" id="IPR012006">
    <property type="entry name" value="CCA_bact"/>
</dbReference>
<comment type="cofactor">
    <cofactor evidence="12">
        <name>Mg(2+)</name>
        <dbReference type="ChEBI" id="CHEBI:18420"/>
    </cofactor>
    <text evidence="12">Magnesium is required for nucleotidyltransferase activity.</text>
</comment>
<dbReference type="InterPro" id="IPR003607">
    <property type="entry name" value="HD/PDEase_dom"/>
</dbReference>
<dbReference type="EC" id="2.7.7.72" evidence="12"/>
<feature type="binding site" evidence="12">
    <location>
        <position position="137"/>
    </location>
    <ligand>
        <name>CTP</name>
        <dbReference type="ChEBI" id="CHEBI:37563"/>
    </ligand>
</feature>
<dbReference type="Gene3D" id="1.10.3090.10">
    <property type="entry name" value="cca-adding enzyme, domain 2"/>
    <property type="match status" value="1"/>
</dbReference>
<feature type="binding site" evidence="12">
    <location>
        <position position="11"/>
    </location>
    <ligand>
        <name>CTP</name>
        <dbReference type="ChEBI" id="CHEBI:37563"/>
    </ligand>
</feature>
<dbReference type="SUPFAM" id="SSF81891">
    <property type="entry name" value="Poly A polymerase C-terminal region-like"/>
    <property type="match status" value="1"/>
</dbReference>
<organism evidence="14 15">
    <name type="scientific">Reinekea marina</name>
    <dbReference type="NCBI Taxonomy" id="1310421"/>
    <lineage>
        <taxon>Bacteria</taxon>
        <taxon>Pseudomonadati</taxon>
        <taxon>Pseudomonadota</taxon>
        <taxon>Gammaproteobacteria</taxon>
        <taxon>Oceanospirillales</taxon>
        <taxon>Saccharospirillaceae</taxon>
        <taxon>Reinekea</taxon>
    </lineage>
</organism>
<dbReference type="InterPro" id="IPR006674">
    <property type="entry name" value="HD_domain"/>
</dbReference>
<evidence type="ECO:0000256" key="7">
    <source>
        <dbReference type="ARBA" id="ARBA00022800"/>
    </source>
</evidence>
<evidence type="ECO:0000256" key="9">
    <source>
        <dbReference type="ARBA" id="ARBA00022840"/>
    </source>
</evidence>
<feature type="binding site" evidence="12">
    <location>
        <position position="91"/>
    </location>
    <ligand>
        <name>ATP</name>
        <dbReference type="ChEBI" id="CHEBI:30616"/>
    </ligand>
</feature>
<dbReference type="CDD" id="cd05398">
    <property type="entry name" value="NT_ClassII-CCAase"/>
    <property type="match status" value="1"/>
</dbReference>
<feature type="binding site" evidence="12">
    <location>
        <position position="140"/>
    </location>
    <ligand>
        <name>ATP</name>
        <dbReference type="ChEBI" id="CHEBI:30616"/>
    </ligand>
</feature>
<dbReference type="PANTHER" id="PTHR47545:SF1">
    <property type="entry name" value="MULTIFUNCTIONAL CCA PROTEIN"/>
    <property type="match status" value="1"/>
</dbReference>
<dbReference type="HAMAP" id="MF_01262">
    <property type="entry name" value="CCA_bact_type2"/>
    <property type="match status" value="1"/>
</dbReference>
<keyword evidence="10 12" id="KW-0460">Magnesium</keyword>
<feature type="domain" description="HD" evidence="13">
    <location>
        <begin position="228"/>
        <end position="329"/>
    </location>
</feature>
<dbReference type="HAMAP" id="MF_01261">
    <property type="entry name" value="CCA_bact_type1"/>
    <property type="match status" value="1"/>
</dbReference>
<keyword evidence="12" id="KW-0511">Multifunctional enzyme</keyword>
<evidence type="ECO:0000256" key="5">
    <source>
        <dbReference type="ARBA" id="ARBA00022723"/>
    </source>
</evidence>
<evidence type="ECO:0000256" key="12">
    <source>
        <dbReference type="HAMAP-Rule" id="MF_01261"/>
    </source>
</evidence>
<dbReference type="PIRSF" id="PIRSF000813">
    <property type="entry name" value="CCA_bact"/>
    <property type="match status" value="1"/>
</dbReference>
<keyword evidence="15" id="KW-1185">Reference proteome</keyword>
<keyword evidence="1 12" id="KW-0533">Nickel</keyword>
<keyword evidence="8 12" id="KW-0378">Hydrolase</keyword>
<comment type="cofactor">
    <cofactor evidence="12">
        <name>Ni(2+)</name>
        <dbReference type="ChEBI" id="CHEBI:49786"/>
    </cofactor>
    <text evidence="12">Nickel for phosphatase activity.</text>
</comment>
<dbReference type="EMBL" id="JBHRYN010000003">
    <property type="protein sequence ID" value="MFC3700105.1"/>
    <property type="molecule type" value="Genomic_DNA"/>
</dbReference>
<evidence type="ECO:0000256" key="6">
    <source>
        <dbReference type="ARBA" id="ARBA00022741"/>
    </source>
</evidence>
<feature type="binding site" evidence="12">
    <location>
        <position position="137"/>
    </location>
    <ligand>
        <name>ATP</name>
        <dbReference type="ChEBI" id="CHEBI:30616"/>
    </ligand>
</feature>